<dbReference type="Gene3D" id="3.90.1140.10">
    <property type="entry name" value="Cyclic phosphodiesterase"/>
    <property type="match status" value="1"/>
</dbReference>
<dbReference type="Pfam" id="PF13563">
    <property type="entry name" value="2_5_RNA_ligase2"/>
    <property type="match status" value="1"/>
</dbReference>
<feature type="short sequence motif" description="HXTX 1" evidence="2">
    <location>
        <begin position="43"/>
        <end position="46"/>
    </location>
</feature>
<feature type="short sequence motif" description="HXTX 2" evidence="2">
    <location>
        <begin position="129"/>
        <end position="132"/>
    </location>
</feature>
<protein>
    <recommendedName>
        <fullName evidence="2">RNA 2',3'-cyclic phosphodiesterase</fullName>
        <shortName evidence="2">RNA 2',3'-CPDase</shortName>
        <ecNumber evidence="2">3.1.4.58</ecNumber>
    </recommendedName>
</protein>
<feature type="active site" description="Proton donor" evidence="2">
    <location>
        <position position="43"/>
    </location>
</feature>
<dbReference type="HAMAP" id="MF_01940">
    <property type="entry name" value="RNA_CPDase"/>
    <property type="match status" value="1"/>
</dbReference>
<dbReference type="SUPFAM" id="SSF55144">
    <property type="entry name" value="LigT-like"/>
    <property type="match status" value="1"/>
</dbReference>
<dbReference type="OrthoDB" id="9789350at2"/>
<keyword evidence="1 2" id="KW-0378">Hydrolase</keyword>
<dbReference type="Proteomes" id="UP000287156">
    <property type="component" value="Unassembled WGS sequence"/>
</dbReference>
<evidence type="ECO:0000256" key="2">
    <source>
        <dbReference type="HAMAP-Rule" id="MF_01940"/>
    </source>
</evidence>
<gene>
    <name evidence="3" type="primary">thpR</name>
    <name evidence="3" type="ORF">D4T97_006720</name>
</gene>
<evidence type="ECO:0000313" key="4">
    <source>
        <dbReference type="Proteomes" id="UP000287156"/>
    </source>
</evidence>
<name>A0A429Y4X6_9BACI</name>
<dbReference type="GO" id="GO:0004113">
    <property type="term" value="F:2',3'-cyclic-nucleotide 3'-phosphodiesterase activity"/>
    <property type="evidence" value="ECO:0007669"/>
    <property type="project" value="InterPro"/>
</dbReference>
<dbReference type="PANTHER" id="PTHR35561:SF1">
    <property type="entry name" value="RNA 2',3'-CYCLIC PHOSPHODIESTERASE"/>
    <property type="match status" value="1"/>
</dbReference>
<reference evidence="3" key="1">
    <citation type="submission" date="2018-12" db="EMBL/GenBank/DDBJ databases">
        <authorList>
            <person name="Sun L."/>
            <person name="Chen Z."/>
        </authorList>
    </citation>
    <scope>NUCLEOTIDE SEQUENCE [LARGE SCALE GENOMIC DNA]</scope>
    <source>
        <strain evidence="3">3-2-2</strain>
    </source>
</reference>
<evidence type="ECO:0000313" key="3">
    <source>
        <dbReference type="EMBL" id="RST76450.1"/>
    </source>
</evidence>
<dbReference type="NCBIfam" id="TIGR02258">
    <property type="entry name" value="2_5_ligase"/>
    <property type="match status" value="1"/>
</dbReference>
<dbReference type="GO" id="GO:0008664">
    <property type="term" value="F:RNA 2',3'-cyclic 3'-phosphodiesterase activity"/>
    <property type="evidence" value="ECO:0007669"/>
    <property type="project" value="UniProtKB-EC"/>
</dbReference>
<organism evidence="3 4">
    <name type="scientific">Siminovitchia acidinfaciens</name>
    <dbReference type="NCBI Taxonomy" id="2321395"/>
    <lineage>
        <taxon>Bacteria</taxon>
        <taxon>Bacillati</taxon>
        <taxon>Bacillota</taxon>
        <taxon>Bacilli</taxon>
        <taxon>Bacillales</taxon>
        <taxon>Bacillaceae</taxon>
        <taxon>Siminovitchia</taxon>
    </lineage>
</organism>
<keyword evidence="4" id="KW-1185">Reference proteome</keyword>
<dbReference type="InterPro" id="IPR009097">
    <property type="entry name" value="Cyclic_Pdiesterase"/>
</dbReference>
<dbReference type="PANTHER" id="PTHR35561">
    <property type="entry name" value="RNA 2',3'-CYCLIC PHOSPHODIESTERASE"/>
    <property type="match status" value="1"/>
</dbReference>
<feature type="active site" description="Proton acceptor" evidence="2">
    <location>
        <position position="129"/>
    </location>
</feature>
<comment type="function">
    <text evidence="2">Hydrolyzes RNA 2',3'-cyclic phosphodiester to an RNA 2'-phosphomonoester.</text>
</comment>
<comment type="caution">
    <text evidence="3">The sequence shown here is derived from an EMBL/GenBank/DDBJ whole genome shotgun (WGS) entry which is preliminary data.</text>
</comment>
<sequence>MHSSHYFFAMTLPDDVKAHLSKISERLKVDFPFKSWVHREDYHITLAFLGNADQRRLAEAASNVKGALKDCQSFQVALNQAGTFGRTDSPRILWVNTTESSSLSGVRDKVFTACERAGFELETRPFKPHITLARKWTGQGVFQSLSVKESLAPLLPGSIFTLEEATLYRTRLDRTPKYEKVESFKLI</sequence>
<dbReference type="EMBL" id="QYTV02000002">
    <property type="protein sequence ID" value="RST76450.1"/>
    <property type="molecule type" value="Genomic_DNA"/>
</dbReference>
<dbReference type="RefSeq" id="WP_126048960.1">
    <property type="nucleotide sequence ID" value="NZ_QYTV02000002.1"/>
</dbReference>
<accession>A0A429Y4X6</accession>
<dbReference type="EC" id="3.1.4.58" evidence="2"/>
<evidence type="ECO:0000256" key="1">
    <source>
        <dbReference type="ARBA" id="ARBA00022801"/>
    </source>
</evidence>
<dbReference type="AlphaFoldDB" id="A0A429Y4X6"/>
<comment type="similarity">
    <text evidence="2">Belongs to the 2H phosphoesterase superfamily. ThpR family.</text>
</comment>
<proteinExistence type="inferred from homology"/>
<dbReference type="InterPro" id="IPR004175">
    <property type="entry name" value="RNA_CPDase"/>
</dbReference>
<comment type="catalytic activity">
    <reaction evidence="2">
        <text>a 3'-end 2',3'-cyclophospho-ribonucleotide-RNA + H2O = a 3'-end 2'-phospho-ribonucleotide-RNA + H(+)</text>
        <dbReference type="Rhea" id="RHEA:11828"/>
        <dbReference type="Rhea" id="RHEA-COMP:10464"/>
        <dbReference type="Rhea" id="RHEA-COMP:17353"/>
        <dbReference type="ChEBI" id="CHEBI:15377"/>
        <dbReference type="ChEBI" id="CHEBI:15378"/>
        <dbReference type="ChEBI" id="CHEBI:83064"/>
        <dbReference type="ChEBI" id="CHEBI:173113"/>
        <dbReference type="EC" id="3.1.4.58"/>
    </reaction>
</comment>